<gene>
    <name evidence="1" type="primary">csy3</name>
    <name evidence="1" type="ORF">L9X51_05340</name>
</gene>
<evidence type="ECO:0000313" key="1">
    <source>
        <dbReference type="EMBL" id="MDE1345861.1"/>
    </source>
</evidence>
<evidence type="ECO:0000313" key="2">
    <source>
        <dbReference type="Proteomes" id="UP001140978"/>
    </source>
</evidence>
<dbReference type="CDD" id="cd09737">
    <property type="entry name" value="Csy3_I-F"/>
    <property type="match status" value="1"/>
</dbReference>
<proteinExistence type="predicted"/>
<dbReference type="InterPro" id="IPR013399">
    <property type="entry name" value="CRISPR-assoc_prot_Csy3"/>
</dbReference>
<comment type="caution">
    <text evidence="1">The sequence shown here is derived from an EMBL/GenBank/DDBJ whole genome shotgun (WGS) entry which is preliminary data.</text>
</comment>
<dbReference type="AlphaFoldDB" id="A0A9X4FD15"/>
<protein>
    <submittedName>
        <fullName evidence="1">Type I-F CRISPR-associated protein Csy3</fullName>
    </submittedName>
</protein>
<organism evidence="1 2">
    <name type="scientific">Vibrio aestuarianus</name>
    <dbReference type="NCBI Taxonomy" id="28171"/>
    <lineage>
        <taxon>Bacteria</taxon>
        <taxon>Pseudomonadati</taxon>
        <taxon>Pseudomonadota</taxon>
        <taxon>Gammaproteobacteria</taxon>
        <taxon>Vibrionales</taxon>
        <taxon>Vibrionaceae</taxon>
        <taxon>Vibrio</taxon>
    </lineage>
</organism>
<accession>A0A9X4FD15</accession>
<name>A0A9X4FD15_9VIBR</name>
<reference evidence="1" key="1">
    <citation type="submission" date="2022-02" db="EMBL/GenBank/DDBJ databases">
        <title>Emergence and expansion in Europe of a Vibrio aestuarianus clonal complex pathogenic for oysters.</title>
        <authorList>
            <person name="Mesnil A."/>
            <person name="Travers M.-A."/>
        </authorList>
    </citation>
    <scope>NUCLEOTIDE SEQUENCE</scope>
    <source>
        <strain evidence="1">19_064_15T1</strain>
    </source>
</reference>
<dbReference type="NCBIfam" id="TIGR02566">
    <property type="entry name" value="cas_Csy3"/>
    <property type="match status" value="1"/>
</dbReference>
<dbReference type="Proteomes" id="UP001140978">
    <property type="component" value="Unassembled WGS sequence"/>
</dbReference>
<dbReference type="Pfam" id="PF09615">
    <property type="entry name" value="Cas_Csy3"/>
    <property type="match status" value="1"/>
</dbReference>
<dbReference type="EMBL" id="JAKNAX010000010">
    <property type="protein sequence ID" value="MDE1345861.1"/>
    <property type="molecule type" value="Genomic_DNA"/>
</dbReference>
<sequence>MAKNNDTASVLAFEKKLVPSDGYLFGCQWETKEQATPLALQEKSVRGTISNRFNKKDVGDFTKDPAKLDAKVESPNLQRVDACALGQDQDTLKLHFTLKVLGGLAQPSACNNALFKQSYSAAVSQYIAKYGCFELAKRYATNLANARFLWRNRVGAEEIEVQVKALNKGAEQAWTFNAKQFSTRHFDHDDSQINSLADRIAQVLASETDHLMLQIDCYAKVGKAQEVYPSEELVLDKGNSKTKKSKILYAVNEHAAMHSQKIGNALRSIDTWYSDYASEEQSAGAIAIEPYGAVTNLGKAFRTPKDKQDFYTFFDKWARGENLPREEDEHYVMAVLVRGGVFGESDK</sequence>
<dbReference type="RefSeq" id="WP_261916629.1">
    <property type="nucleotide sequence ID" value="NZ_JAKNAX010000010.1"/>
</dbReference>